<dbReference type="CDD" id="cd01948">
    <property type="entry name" value="EAL"/>
    <property type="match status" value="1"/>
</dbReference>
<dbReference type="SUPFAM" id="SSF55073">
    <property type="entry name" value="Nucleotide cyclase"/>
    <property type="match status" value="1"/>
</dbReference>
<dbReference type="SMART" id="SM00052">
    <property type="entry name" value="EAL"/>
    <property type="match status" value="1"/>
</dbReference>
<dbReference type="InterPro" id="IPR013656">
    <property type="entry name" value="PAS_4"/>
</dbReference>
<dbReference type="PROSITE" id="PS50112">
    <property type="entry name" value="PAS"/>
    <property type="match status" value="1"/>
</dbReference>
<dbReference type="PANTHER" id="PTHR33121:SF79">
    <property type="entry name" value="CYCLIC DI-GMP PHOSPHODIESTERASE PDED-RELATED"/>
    <property type="match status" value="1"/>
</dbReference>
<dbReference type="SMART" id="SM00091">
    <property type="entry name" value="PAS"/>
    <property type="match status" value="1"/>
</dbReference>
<feature type="compositionally biased region" description="Basic and acidic residues" evidence="1">
    <location>
        <begin position="626"/>
        <end position="663"/>
    </location>
</feature>
<dbReference type="PROSITE" id="PS50883">
    <property type="entry name" value="EAL"/>
    <property type="match status" value="1"/>
</dbReference>
<evidence type="ECO:0000259" key="3">
    <source>
        <dbReference type="PROSITE" id="PS50883"/>
    </source>
</evidence>
<dbReference type="Pfam" id="PF00563">
    <property type="entry name" value="EAL"/>
    <property type="match status" value="1"/>
</dbReference>
<sequence>MMLDAGSRTVGVGAVDAHEERRRRQFATLLEHSPDAIVIVDSEGRISEWNPAAEALVGRTRVNAIGVLVAEIVPSEYRAGFDALWARLLDGVPSSAPADVWLDRRGVRVSVRVHIASVTAAGQFAGAVVILRIARTWDVALVSAGQEASSAAVVAGVADQLVGTEGAVDLSVLELDDLTGLPGRRRLQRRLAEPIPPGMERGVAVLDVDAFALVNESLGPDAGDLVLAELGRRLLESTAAHGLGRWQADSFMWVVDGEDPSPALEALSLQVAVALDRPFEVGGERLRLTVSMGLVTGALARERDLVAAAMDALRTAKEAGRDRAVWYDRTIEPSTTRGLRLANDLHRGIQNDELRLHYQPIMDLASNDIVGMEALVRWERPGVGLLNPVSFIDVAERTGQIVQLGTWVARHACEIAAGLAPRPAGPRTVSINVSARQLSDPGLVEMLTTALRETGCPPSALVVEVTETALMDDLATAATTLDTIKELGVGLDLDDFGTGYSSLLYLKHFPVDRIKIDQSFVAGLGSNWADTAIVASTIALAHSIGILAVAEGVETPHQLEQLRAMGCDFAQGFLLSRPIPPEALTDWLNEWVPESIRRAPLPKPEALQGSVERDDAADARDRVANLRDAVADERDLSGDERDDAADARDTQADARDELADARDAAGSQLEAGKQRGPERSAPLIGTGETAPRSPVELHARQLDLRRDATSSRTDAAQDRTNKAAEREQAERDRSAADLSRETDASGGGTDGR</sequence>
<dbReference type="CDD" id="cd00130">
    <property type="entry name" value="PAS"/>
    <property type="match status" value="1"/>
</dbReference>
<reference evidence="5" key="1">
    <citation type="submission" date="2021-03" db="EMBL/GenBank/DDBJ databases">
        <title>Pengzhenrongella sicca gen. nov., sp. nov., a new member of suborder Micrococcineae isolated from High-Arctic tundra soil.</title>
        <authorList>
            <person name="Peng F."/>
        </authorList>
    </citation>
    <scope>NUCLEOTIDE SEQUENCE</scope>
    <source>
        <strain evidence="5">LRZ-2</strain>
    </source>
</reference>
<organism evidence="5 6">
    <name type="scientific">Pengzhenrongella sicca</name>
    <dbReference type="NCBI Taxonomy" id="2819238"/>
    <lineage>
        <taxon>Bacteria</taxon>
        <taxon>Bacillati</taxon>
        <taxon>Actinomycetota</taxon>
        <taxon>Actinomycetes</taxon>
        <taxon>Micrococcales</taxon>
        <taxon>Pengzhenrongella</taxon>
    </lineage>
</organism>
<protein>
    <submittedName>
        <fullName evidence="5">EAL domain-containing protein</fullName>
    </submittedName>
</protein>
<feature type="domain" description="EAL" evidence="3">
    <location>
        <begin position="338"/>
        <end position="592"/>
    </location>
</feature>
<dbReference type="PROSITE" id="PS50887">
    <property type="entry name" value="GGDEF"/>
    <property type="match status" value="1"/>
</dbReference>
<dbReference type="InterPro" id="IPR001633">
    <property type="entry name" value="EAL_dom"/>
</dbReference>
<feature type="region of interest" description="Disordered" evidence="1">
    <location>
        <begin position="626"/>
        <end position="752"/>
    </location>
</feature>
<feature type="domain" description="GGDEF" evidence="4">
    <location>
        <begin position="199"/>
        <end position="329"/>
    </location>
</feature>
<dbReference type="Pfam" id="PF00990">
    <property type="entry name" value="GGDEF"/>
    <property type="match status" value="1"/>
</dbReference>
<dbReference type="InterPro" id="IPR029787">
    <property type="entry name" value="Nucleotide_cyclase"/>
</dbReference>
<dbReference type="Gene3D" id="3.20.20.450">
    <property type="entry name" value="EAL domain"/>
    <property type="match status" value="1"/>
</dbReference>
<evidence type="ECO:0000313" key="5">
    <source>
        <dbReference type="EMBL" id="QTE31164.1"/>
    </source>
</evidence>
<dbReference type="KEGG" id="psic:J4E96_09705"/>
<dbReference type="GO" id="GO:0071111">
    <property type="term" value="F:cyclic-guanylate-specific phosphodiesterase activity"/>
    <property type="evidence" value="ECO:0007669"/>
    <property type="project" value="InterPro"/>
</dbReference>
<keyword evidence="6" id="KW-1185">Reference proteome</keyword>
<accession>A0A8A4ZH14</accession>
<dbReference type="InterPro" id="IPR000014">
    <property type="entry name" value="PAS"/>
</dbReference>
<dbReference type="InterPro" id="IPR043128">
    <property type="entry name" value="Rev_trsase/Diguanyl_cyclase"/>
</dbReference>
<feature type="domain" description="PAS" evidence="2">
    <location>
        <begin position="22"/>
        <end position="66"/>
    </location>
</feature>
<dbReference type="Gene3D" id="3.30.450.20">
    <property type="entry name" value="PAS domain"/>
    <property type="match status" value="1"/>
</dbReference>
<dbReference type="NCBIfam" id="TIGR00229">
    <property type="entry name" value="sensory_box"/>
    <property type="match status" value="1"/>
</dbReference>
<dbReference type="EMBL" id="CP071868">
    <property type="protein sequence ID" value="QTE31164.1"/>
    <property type="molecule type" value="Genomic_DNA"/>
</dbReference>
<evidence type="ECO:0000259" key="4">
    <source>
        <dbReference type="PROSITE" id="PS50887"/>
    </source>
</evidence>
<dbReference type="InterPro" id="IPR035919">
    <property type="entry name" value="EAL_sf"/>
</dbReference>
<dbReference type="SUPFAM" id="SSF141868">
    <property type="entry name" value="EAL domain-like"/>
    <property type="match status" value="1"/>
</dbReference>
<dbReference type="SMART" id="SM00267">
    <property type="entry name" value="GGDEF"/>
    <property type="match status" value="1"/>
</dbReference>
<evidence type="ECO:0000313" key="6">
    <source>
        <dbReference type="Proteomes" id="UP000663937"/>
    </source>
</evidence>
<evidence type="ECO:0000256" key="1">
    <source>
        <dbReference type="SAM" id="MobiDB-lite"/>
    </source>
</evidence>
<dbReference type="CDD" id="cd01949">
    <property type="entry name" value="GGDEF"/>
    <property type="match status" value="1"/>
</dbReference>
<dbReference type="SUPFAM" id="SSF55785">
    <property type="entry name" value="PYP-like sensor domain (PAS domain)"/>
    <property type="match status" value="1"/>
</dbReference>
<dbReference type="InterPro" id="IPR000160">
    <property type="entry name" value="GGDEF_dom"/>
</dbReference>
<gene>
    <name evidence="5" type="ORF">J4E96_09705</name>
</gene>
<dbReference type="Pfam" id="PF08448">
    <property type="entry name" value="PAS_4"/>
    <property type="match status" value="1"/>
</dbReference>
<feature type="compositionally biased region" description="Basic and acidic residues" evidence="1">
    <location>
        <begin position="695"/>
        <end position="743"/>
    </location>
</feature>
<dbReference type="Gene3D" id="3.30.70.270">
    <property type="match status" value="1"/>
</dbReference>
<name>A0A8A4ZH14_9MICO</name>
<dbReference type="AlphaFoldDB" id="A0A8A4ZH14"/>
<dbReference type="InterPro" id="IPR035965">
    <property type="entry name" value="PAS-like_dom_sf"/>
</dbReference>
<dbReference type="PANTHER" id="PTHR33121">
    <property type="entry name" value="CYCLIC DI-GMP PHOSPHODIESTERASE PDEF"/>
    <property type="match status" value="1"/>
</dbReference>
<dbReference type="Proteomes" id="UP000663937">
    <property type="component" value="Chromosome"/>
</dbReference>
<evidence type="ECO:0000259" key="2">
    <source>
        <dbReference type="PROSITE" id="PS50112"/>
    </source>
</evidence>
<dbReference type="NCBIfam" id="TIGR00254">
    <property type="entry name" value="GGDEF"/>
    <property type="match status" value="1"/>
</dbReference>
<dbReference type="InterPro" id="IPR050706">
    <property type="entry name" value="Cyclic-di-GMP_PDE-like"/>
</dbReference>
<proteinExistence type="predicted"/>